<dbReference type="Proteomes" id="UP000805193">
    <property type="component" value="Unassembled WGS sequence"/>
</dbReference>
<dbReference type="EMBL" id="JABSTQ010011382">
    <property type="protein sequence ID" value="KAG0412019.1"/>
    <property type="molecule type" value="Genomic_DNA"/>
</dbReference>
<keyword evidence="2" id="KW-1185">Reference proteome</keyword>
<name>A0AC60NYR1_IXOPE</name>
<gene>
    <name evidence="1" type="ORF">HPB47_010853</name>
</gene>
<protein>
    <submittedName>
        <fullName evidence="1">Uncharacterized protein</fullName>
    </submittedName>
</protein>
<comment type="caution">
    <text evidence="1">The sequence shown here is derived from an EMBL/GenBank/DDBJ whole genome shotgun (WGS) entry which is preliminary data.</text>
</comment>
<evidence type="ECO:0000313" key="1">
    <source>
        <dbReference type="EMBL" id="KAG0412019.1"/>
    </source>
</evidence>
<accession>A0AC60NYR1</accession>
<sequence length="85" mass="9353">MNSRYFIFAVVCLSLTNRTYAIPGICIPVDYCDLTCVAGSDTAGCDVCICPPCLPCPTQCYEPAPGCPLCAPLQECFRWPLSFWF</sequence>
<evidence type="ECO:0000313" key="2">
    <source>
        <dbReference type="Proteomes" id="UP000805193"/>
    </source>
</evidence>
<reference evidence="1 2" key="1">
    <citation type="journal article" date="2020" name="Cell">
        <title>Large-Scale Comparative Analyses of Tick Genomes Elucidate Their Genetic Diversity and Vector Capacities.</title>
        <authorList>
            <consortium name="Tick Genome and Microbiome Consortium (TIGMIC)"/>
            <person name="Jia N."/>
            <person name="Wang J."/>
            <person name="Shi W."/>
            <person name="Du L."/>
            <person name="Sun Y."/>
            <person name="Zhan W."/>
            <person name="Jiang J.F."/>
            <person name="Wang Q."/>
            <person name="Zhang B."/>
            <person name="Ji P."/>
            <person name="Bell-Sakyi L."/>
            <person name="Cui X.M."/>
            <person name="Yuan T.T."/>
            <person name="Jiang B.G."/>
            <person name="Yang W.F."/>
            <person name="Lam T.T."/>
            <person name="Chang Q.C."/>
            <person name="Ding S.J."/>
            <person name="Wang X.J."/>
            <person name="Zhu J.G."/>
            <person name="Ruan X.D."/>
            <person name="Zhao L."/>
            <person name="Wei J.T."/>
            <person name="Ye R.Z."/>
            <person name="Que T.C."/>
            <person name="Du C.H."/>
            <person name="Zhou Y.H."/>
            <person name="Cheng J.X."/>
            <person name="Dai P.F."/>
            <person name="Guo W.B."/>
            <person name="Han X.H."/>
            <person name="Huang E.J."/>
            <person name="Li L.F."/>
            <person name="Wei W."/>
            <person name="Gao Y.C."/>
            <person name="Liu J.Z."/>
            <person name="Shao H.Z."/>
            <person name="Wang X."/>
            <person name="Wang C.C."/>
            <person name="Yang T.C."/>
            <person name="Huo Q.B."/>
            <person name="Li W."/>
            <person name="Chen H.Y."/>
            <person name="Chen S.E."/>
            <person name="Zhou L.G."/>
            <person name="Ni X.B."/>
            <person name="Tian J.H."/>
            <person name="Sheng Y."/>
            <person name="Liu T."/>
            <person name="Pan Y.S."/>
            <person name="Xia L.Y."/>
            <person name="Li J."/>
            <person name="Zhao F."/>
            <person name="Cao W.C."/>
        </authorList>
    </citation>
    <scope>NUCLEOTIDE SEQUENCE [LARGE SCALE GENOMIC DNA]</scope>
    <source>
        <strain evidence="1">Iper-2018</strain>
    </source>
</reference>
<proteinExistence type="predicted"/>
<organism evidence="1 2">
    <name type="scientific">Ixodes persulcatus</name>
    <name type="common">Taiga tick</name>
    <dbReference type="NCBI Taxonomy" id="34615"/>
    <lineage>
        <taxon>Eukaryota</taxon>
        <taxon>Metazoa</taxon>
        <taxon>Ecdysozoa</taxon>
        <taxon>Arthropoda</taxon>
        <taxon>Chelicerata</taxon>
        <taxon>Arachnida</taxon>
        <taxon>Acari</taxon>
        <taxon>Parasitiformes</taxon>
        <taxon>Ixodida</taxon>
        <taxon>Ixodoidea</taxon>
        <taxon>Ixodidae</taxon>
        <taxon>Ixodinae</taxon>
        <taxon>Ixodes</taxon>
    </lineage>
</organism>